<accession>A0A840VWE0</accession>
<name>A0A840VWE0_9PROT</name>
<evidence type="ECO:0000313" key="3">
    <source>
        <dbReference type="Proteomes" id="UP000553706"/>
    </source>
</evidence>
<dbReference type="AlphaFoldDB" id="A0A840VWE0"/>
<reference evidence="2 3" key="1">
    <citation type="submission" date="2020-08" db="EMBL/GenBank/DDBJ databases">
        <title>Genomic Encyclopedia of Type Strains, Phase IV (KMG-IV): sequencing the most valuable type-strain genomes for metagenomic binning, comparative biology and taxonomic classification.</title>
        <authorList>
            <person name="Goeker M."/>
        </authorList>
    </citation>
    <scope>NUCLEOTIDE SEQUENCE [LARGE SCALE GENOMIC DNA]</scope>
    <source>
        <strain evidence="2 3">DSM 27026</strain>
    </source>
</reference>
<protein>
    <submittedName>
        <fullName evidence="2">Uncharacterized protein</fullName>
    </submittedName>
</protein>
<dbReference type="RefSeq" id="WP_183267459.1">
    <property type="nucleotide sequence ID" value="NZ_JACHFJ010000018.1"/>
</dbReference>
<evidence type="ECO:0000313" key="2">
    <source>
        <dbReference type="EMBL" id="MBB5374442.1"/>
    </source>
</evidence>
<feature type="region of interest" description="Disordered" evidence="1">
    <location>
        <begin position="1"/>
        <end position="20"/>
    </location>
</feature>
<proteinExistence type="predicted"/>
<sequence>MANGSAWHDRLPNKLFDKTEPDGFAPASQIVDYLVEYAEELDAPPLPPGALPFKREIA</sequence>
<keyword evidence="3" id="KW-1185">Reference proteome</keyword>
<dbReference type="Proteomes" id="UP000553706">
    <property type="component" value="Unassembled WGS sequence"/>
</dbReference>
<feature type="compositionally biased region" description="Basic and acidic residues" evidence="1">
    <location>
        <begin position="7"/>
        <end position="20"/>
    </location>
</feature>
<dbReference type="EMBL" id="JACHFJ010000018">
    <property type="protein sequence ID" value="MBB5374442.1"/>
    <property type="molecule type" value="Genomic_DNA"/>
</dbReference>
<evidence type="ECO:0000256" key="1">
    <source>
        <dbReference type="SAM" id="MobiDB-lite"/>
    </source>
</evidence>
<comment type="caution">
    <text evidence="2">The sequence shown here is derived from an EMBL/GenBank/DDBJ whole genome shotgun (WGS) entry which is preliminary data.</text>
</comment>
<organism evidence="2 3">
    <name type="scientific">Acidocella aromatica</name>
    <dbReference type="NCBI Taxonomy" id="1303579"/>
    <lineage>
        <taxon>Bacteria</taxon>
        <taxon>Pseudomonadati</taxon>
        <taxon>Pseudomonadota</taxon>
        <taxon>Alphaproteobacteria</taxon>
        <taxon>Acetobacterales</taxon>
        <taxon>Acidocellaceae</taxon>
        <taxon>Acidocella</taxon>
    </lineage>
</organism>
<gene>
    <name evidence="2" type="ORF">HNP71_002716</name>
</gene>